<dbReference type="Pfam" id="PF07238">
    <property type="entry name" value="PilZ"/>
    <property type="match status" value="1"/>
</dbReference>
<sequence length="116" mass="12581">MSESAIASAISNDTHSASPTQLSTRNYDEKRDFIRMRVNTEAVVINAAGDEIVGYCHNLSGGGALLEMAQALELNEEIEVIIHSQYGHAPVFSSKGAVVRNQAIQAKNNYLVAVKY</sequence>
<evidence type="ECO:0000256" key="1">
    <source>
        <dbReference type="SAM" id="MobiDB-lite"/>
    </source>
</evidence>
<accession>A0AAN1WG21</accession>
<evidence type="ECO:0000313" key="4">
    <source>
        <dbReference type="Proteomes" id="UP001320119"/>
    </source>
</evidence>
<keyword evidence="4" id="KW-1185">Reference proteome</keyword>
<dbReference type="InterPro" id="IPR009875">
    <property type="entry name" value="PilZ_domain"/>
</dbReference>
<feature type="domain" description="PilZ" evidence="2">
    <location>
        <begin position="29"/>
        <end position="108"/>
    </location>
</feature>
<dbReference type="EMBL" id="AP023086">
    <property type="protein sequence ID" value="BCD96927.1"/>
    <property type="molecule type" value="Genomic_DNA"/>
</dbReference>
<dbReference type="Gene3D" id="2.40.10.220">
    <property type="entry name" value="predicted glycosyltransferase like domains"/>
    <property type="match status" value="1"/>
</dbReference>
<proteinExistence type="predicted"/>
<dbReference type="KEGG" id="marq:MARGE09_P1127"/>
<reference evidence="3 4" key="1">
    <citation type="journal article" date="2022" name="IScience">
        <title>An ultrasensitive nanofiber-based assay for enzymatic hydrolysis and deep-sea microbial degradation of cellulose.</title>
        <authorList>
            <person name="Tsudome M."/>
            <person name="Tachioka M."/>
            <person name="Miyazaki M."/>
            <person name="Uchimura K."/>
            <person name="Tsuda M."/>
            <person name="Takaki Y."/>
            <person name="Deguchi S."/>
        </authorList>
    </citation>
    <scope>NUCLEOTIDE SEQUENCE [LARGE SCALE GENOMIC DNA]</scope>
    <source>
        <strain evidence="3 4">GE09</strain>
    </source>
</reference>
<evidence type="ECO:0000259" key="2">
    <source>
        <dbReference type="Pfam" id="PF07238"/>
    </source>
</evidence>
<gene>
    <name evidence="3" type="ORF">MARGE09_P1127</name>
</gene>
<dbReference type="Proteomes" id="UP001320119">
    <property type="component" value="Chromosome"/>
</dbReference>
<evidence type="ECO:0000313" key="3">
    <source>
        <dbReference type="EMBL" id="BCD96927.1"/>
    </source>
</evidence>
<dbReference type="SUPFAM" id="SSF141371">
    <property type="entry name" value="PilZ domain-like"/>
    <property type="match status" value="1"/>
</dbReference>
<protein>
    <recommendedName>
        <fullName evidence="2">PilZ domain-containing protein</fullName>
    </recommendedName>
</protein>
<dbReference type="AlphaFoldDB" id="A0AAN1WG21"/>
<organism evidence="3 4">
    <name type="scientific">Marinagarivorans cellulosilyticus</name>
    <dbReference type="NCBI Taxonomy" id="2721545"/>
    <lineage>
        <taxon>Bacteria</taxon>
        <taxon>Pseudomonadati</taxon>
        <taxon>Pseudomonadota</taxon>
        <taxon>Gammaproteobacteria</taxon>
        <taxon>Cellvibrionales</taxon>
        <taxon>Cellvibrionaceae</taxon>
        <taxon>Marinagarivorans</taxon>
    </lineage>
</organism>
<feature type="region of interest" description="Disordered" evidence="1">
    <location>
        <begin position="1"/>
        <end position="24"/>
    </location>
</feature>
<dbReference type="RefSeq" id="WP_236986409.1">
    <property type="nucleotide sequence ID" value="NZ_AP023086.1"/>
</dbReference>
<name>A0AAN1WG21_9GAMM</name>
<dbReference type="GO" id="GO:0035438">
    <property type="term" value="F:cyclic-di-GMP binding"/>
    <property type="evidence" value="ECO:0007669"/>
    <property type="project" value="InterPro"/>
</dbReference>